<gene>
    <name evidence="1" type="ORF">GCM10011499_34400</name>
</gene>
<organism evidence="1 2">
    <name type="scientific">Pelagibacterium lentulum</name>
    <dbReference type="NCBI Taxonomy" id="2029865"/>
    <lineage>
        <taxon>Bacteria</taxon>
        <taxon>Pseudomonadati</taxon>
        <taxon>Pseudomonadota</taxon>
        <taxon>Alphaproteobacteria</taxon>
        <taxon>Hyphomicrobiales</taxon>
        <taxon>Devosiaceae</taxon>
        <taxon>Pelagibacterium</taxon>
    </lineage>
</organism>
<sequence>MNSEQTVAQSVRDEVVSHERMILKLQKSAEKIAKDHHCVNDNLIKLALLKKSAEAQLIVQL</sequence>
<reference evidence="1 2" key="1">
    <citation type="journal article" date="2014" name="Int. J. Syst. Evol. Microbiol.">
        <title>Complete genome sequence of Corynebacterium casei LMG S-19264T (=DSM 44701T), isolated from a smear-ripened cheese.</title>
        <authorList>
            <consortium name="US DOE Joint Genome Institute (JGI-PGF)"/>
            <person name="Walter F."/>
            <person name="Albersmeier A."/>
            <person name="Kalinowski J."/>
            <person name="Ruckert C."/>
        </authorList>
    </citation>
    <scope>NUCLEOTIDE SEQUENCE [LARGE SCALE GENOMIC DNA]</scope>
    <source>
        <strain evidence="1 2">CGMCC 1.15896</strain>
    </source>
</reference>
<dbReference type="OrthoDB" id="9955015at2"/>
<evidence type="ECO:0000313" key="1">
    <source>
        <dbReference type="EMBL" id="GGA61200.1"/>
    </source>
</evidence>
<accession>A0A916W2L7</accession>
<evidence type="ECO:0000313" key="2">
    <source>
        <dbReference type="Proteomes" id="UP000596977"/>
    </source>
</evidence>
<comment type="caution">
    <text evidence="1">The sequence shown here is derived from an EMBL/GenBank/DDBJ whole genome shotgun (WGS) entry which is preliminary data.</text>
</comment>
<dbReference type="RefSeq" id="WP_127071744.1">
    <property type="nucleotide sequence ID" value="NZ_BMKB01000007.1"/>
</dbReference>
<dbReference type="Proteomes" id="UP000596977">
    <property type="component" value="Unassembled WGS sequence"/>
</dbReference>
<dbReference type="EMBL" id="BMKB01000007">
    <property type="protein sequence ID" value="GGA61200.1"/>
    <property type="molecule type" value="Genomic_DNA"/>
</dbReference>
<name>A0A916W2L7_9HYPH</name>
<dbReference type="AlphaFoldDB" id="A0A916W2L7"/>
<keyword evidence="2" id="KW-1185">Reference proteome</keyword>
<proteinExistence type="predicted"/>
<protein>
    <submittedName>
        <fullName evidence="1">Uncharacterized protein</fullName>
    </submittedName>
</protein>